<dbReference type="Proteomes" id="UP001412239">
    <property type="component" value="Unassembled WGS sequence"/>
</dbReference>
<keyword evidence="6" id="KW-1185">Reference proteome</keyword>
<sequence length="277" mass="30373">MSLLSLPNELLLLIAEELNPKDLKRFLETNSNLATLFTPVLHKHALRDKTVLLWAAARGQKPLVKLLLEKGTDVNLQAGKLLRTPLHEACHNGRTSAVNLLLSAGADVSVPDIHGDTPLHLSTPHVKIAQALLDSGASINAQSSYWNETALHKAIDAGAEETVEILLSRGARVDLRGYYDMTVLHLAAVSGSRRILELLLGNGADGFLEERDMEGETPLHRAIRHGFRGMVALLLDRGADVSAQNYIGVMARHTRQDRVQGREGIEELLVRAVRRRG</sequence>
<dbReference type="InterPro" id="IPR002110">
    <property type="entry name" value="Ankyrin_rpt"/>
</dbReference>
<proteinExistence type="predicted"/>
<dbReference type="InterPro" id="IPR036770">
    <property type="entry name" value="Ankyrin_rpt-contain_sf"/>
</dbReference>
<dbReference type="SUPFAM" id="SSF48403">
    <property type="entry name" value="Ankyrin repeat"/>
    <property type="match status" value="1"/>
</dbReference>
<dbReference type="PROSITE" id="PS50297">
    <property type="entry name" value="ANK_REP_REGION"/>
    <property type="match status" value="5"/>
</dbReference>
<dbReference type="SMART" id="SM00248">
    <property type="entry name" value="ANK"/>
    <property type="match status" value="6"/>
</dbReference>
<dbReference type="Pfam" id="PF00023">
    <property type="entry name" value="Ank"/>
    <property type="match status" value="1"/>
</dbReference>
<feature type="domain" description="F-box" evidence="4">
    <location>
        <begin position="1"/>
        <end position="49"/>
    </location>
</feature>
<evidence type="ECO:0000256" key="3">
    <source>
        <dbReference type="PROSITE-ProRule" id="PRU00023"/>
    </source>
</evidence>
<keyword evidence="1" id="KW-0677">Repeat</keyword>
<evidence type="ECO:0000256" key="2">
    <source>
        <dbReference type="ARBA" id="ARBA00023043"/>
    </source>
</evidence>
<dbReference type="EMBL" id="LN890989">
    <property type="protein sequence ID" value="CUS12535.1"/>
    <property type="molecule type" value="Genomic_DNA"/>
</dbReference>
<gene>
    <name evidence="5" type="ORF">GSTUAT00003369001</name>
</gene>
<feature type="repeat" description="ANK" evidence="3">
    <location>
        <begin position="47"/>
        <end position="79"/>
    </location>
</feature>
<organism evidence="5 6">
    <name type="scientific">Tuber aestivum</name>
    <name type="common">summer truffle</name>
    <dbReference type="NCBI Taxonomy" id="59557"/>
    <lineage>
        <taxon>Eukaryota</taxon>
        <taxon>Fungi</taxon>
        <taxon>Dikarya</taxon>
        <taxon>Ascomycota</taxon>
        <taxon>Pezizomycotina</taxon>
        <taxon>Pezizomycetes</taxon>
        <taxon>Pezizales</taxon>
        <taxon>Tuberaceae</taxon>
        <taxon>Tuber</taxon>
    </lineage>
</organism>
<feature type="repeat" description="ANK" evidence="3">
    <location>
        <begin position="214"/>
        <end position="246"/>
    </location>
</feature>
<feature type="repeat" description="ANK" evidence="3">
    <location>
        <begin position="81"/>
        <end position="113"/>
    </location>
</feature>
<dbReference type="PROSITE" id="PS50181">
    <property type="entry name" value="FBOX"/>
    <property type="match status" value="1"/>
</dbReference>
<dbReference type="InterPro" id="IPR001810">
    <property type="entry name" value="F-box_dom"/>
</dbReference>
<evidence type="ECO:0000256" key="1">
    <source>
        <dbReference type="ARBA" id="ARBA00022737"/>
    </source>
</evidence>
<dbReference type="PROSITE" id="PS50088">
    <property type="entry name" value="ANK_REPEAT"/>
    <property type="match status" value="5"/>
</dbReference>
<dbReference type="AlphaFoldDB" id="A0A292Q0Q4"/>
<dbReference type="PRINTS" id="PR01415">
    <property type="entry name" value="ANKYRIN"/>
</dbReference>
<feature type="repeat" description="ANK" evidence="3">
    <location>
        <begin position="179"/>
        <end position="211"/>
    </location>
</feature>
<dbReference type="PANTHER" id="PTHR24198">
    <property type="entry name" value="ANKYRIN REPEAT AND PROTEIN KINASE DOMAIN-CONTAINING PROTEIN"/>
    <property type="match status" value="1"/>
</dbReference>
<evidence type="ECO:0000313" key="6">
    <source>
        <dbReference type="Proteomes" id="UP001412239"/>
    </source>
</evidence>
<accession>A0A292Q0Q4</accession>
<evidence type="ECO:0000313" key="5">
    <source>
        <dbReference type="EMBL" id="CUS12535.1"/>
    </source>
</evidence>
<name>A0A292Q0Q4_9PEZI</name>
<evidence type="ECO:0000259" key="4">
    <source>
        <dbReference type="PROSITE" id="PS50181"/>
    </source>
</evidence>
<dbReference type="PANTHER" id="PTHR24198:SF165">
    <property type="entry name" value="ANKYRIN REPEAT-CONTAINING PROTEIN-RELATED"/>
    <property type="match status" value="1"/>
</dbReference>
<dbReference type="Pfam" id="PF12796">
    <property type="entry name" value="Ank_2"/>
    <property type="match status" value="2"/>
</dbReference>
<keyword evidence="2 3" id="KW-0040">ANK repeat</keyword>
<feature type="repeat" description="ANK" evidence="3">
    <location>
        <begin position="146"/>
        <end position="178"/>
    </location>
</feature>
<reference evidence="5" key="1">
    <citation type="submission" date="2015-10" db="EMBL/GenBank/DDBJ databases">
        <authorList>
            <person name="Regsiter A."/>
            <person name="william w."/>
        </authorList>
    </citation>
    <scope>NUCLEOTIDE SEQUENCE</scope>
    <source>
        <strain evidence="5">Montdore</strain>
    </source>
</reference>
<protein>
    <recommendedName>
        <fullName evidence="4">F-box domain-containing protein</fullName>
    </recommendedName>
</protein>
<dbReference type="Gene3D" id="1.25.40.20">
    <property type="entry name" value="Ankyrin repeat-containing domain"/>
    <property type="match status" value="3"/>
</dbReference>